<dbReference type="AlphaFoldDB" id="A0A917YFK7"/>
<dbReference type="Proteomes" id="UP000600365">
    <property type="component" value="Unassembled WGS sequence"/>
</dbReference>
<evidence type="ECO:0000313" key="2">
    <source>
        <dbReference type="EMBL" id="GGN96075.1"/>
    </source>
</evidence>
<feature type="region of interest" description="Disordered" evidence="1">
    <location>
        <begin position="1"/>
        <end position="20"/>
    </location>
</feature>
<protein>
    <submittedName>
        <fullName evidence="2">Uncharacterized protein</fullName>
    </submittedName>
</protein>
<feature type="compositionally biased region" description="Acidic residues" evidence="1">
    <location>
        <begin position="53"/>
        <end position="64"/>
    </location>
</feature>
<feature type="compositionally biased region" description="Basic and acidic residues" evidence="1">
    <location>
        <begin position="35"/>
        <end position="47"/>
    </location>
</feature>
<reference evidence="2 3" key="1">
    <citation type="journal article" date="2014" name="Int. J. Syst. Evol. Microbiol.">
        <title>Complete genome sequence of Corynebacterium casei LMG S-19264T (=DSM 44701T), isolated from a smear-ripened cheese.</title>
        <authorList>
            <consortium name="US DOE Joint Genome Institute (JGI-PGF)"/>
            <person name="Walter F."/>
            <person name="Albersmeier A."/>
            <person name="Kalinowski J."/>
            <person name="Ruckert C."/>
        </authorList>
    </citation>
    <scope>NUCLEOTIDE SEQUENCE [LARGE SCALE GENOMIC DNA]</scope>
    <source>
        <strain evidence="2 3">CGMCC 4.7111</strain>
    </source>
</reference>
<gene>
    <name evidence="2" type="ORF">GCM10011579_097110</name>
</gene>
<evidence type="ECO:0000313" key="3">
    <source>
        <dbReference type="Proteomes" id="UP000600365"/>
    </source>
</evidence>
<sequence length="64" mass="7033">MPYVTHTGRRSPFPSPPDRLATNALYDALRALVERARDRGPVEEVSPRPEGSSGEDTEDPAANR</sequence>
<accession>A0A917YFK7</accession>
<feature type="region of interest" description="Disordered" evidence="1">
    <location>
        <begin position="35"/>
        <end position="64"/>
    </location>
</feature>
<dbReference type="EMBL" id="BMMM01000034">
    <property type="protein sequence ID" value="GGN96075.1"/>
    <property type="molecule type" value="Genomic_DNA"/>
</dbReference>
<keyword evidence="3" id="KW-1185">Reference proteome</keyword>
<proteinExistence type="predicted"/>
<comment type="caution">
    <text evidence="2">The sequence shown here is derived from an EMBL/GenBank/DDBJ whole genome shotgun (WGS) entry which is preliminary data.</text>
</comment>
<evidence type="ECO:0000256" key="1">
    <source>
        <dbReference type="SAM" id="MobiDB-lite"/>
    </source>
</evidence>
<organism evidence="2 3">
    <name type="scientific">Streptomyces albiflavescens</name>
    <dbReference type="NCBI Taxonomy" id="1623582"/>
    <lineage>
        <taxon>Bacteria</taxon>
        <taxon>Bacillati</taxon>
        <taxon>Actinomycetota</taxon>
        <taxon>Actinomycetes</taxon>
        <taxon>Kitasatosporales</taxon>
        <taxon>Streptomycetaceae</taxon>
        <taxon>Streptomyces</taxon>
    </lineage>
</organism>
<name>A0A917YFK7_9ACTN</name>